<reference evidence="9 10" key="1">
    <citation type="submission" date="2014-07" db="EMBL/GenBank/DDBJ databases">
        <authorList>
            <person name="McCorrison J."/>
            <person name="Sanka R."/>
            <person name="Torralba M."/>
            <person name="Gillis M."/>
            <person name="Haft D.H."/>
            <person name="Methe B."/>
            <person name="Sutton G."/>
            <person name="Nelson K.E."/>
        </authorList>
    </citation>
    <scope>NUCLEOTIDE SEQUENCE [LARGE SCALE GENOMIC DNA]</scope>
    <source>
        <strain evidence="9 10">S9-PR14</strain>
    </source>
</reference>
<evidence type="ECO:0000313" key="9">
    <source>
        <dbReference type="EMBL" id="KGI21877.1"/>
    </source>
</evidence>
<sequence>MKKIIMTIAGAGLMAASGMLTSCDFLDVDNYFQATFKEDSVFHSKQNAEGYLWNTPQEFPHEGNIWGHSWNPGETASDEIAVKWQTSEFWGAQFSVGKINETNIPNWYLWKDMYVIIQRCNKMLANVDKVADMNDGDRREYKAYVHFMRGWAYYHLLMNWGPLLIVGDEIIPTDKDSEYYNRERSTFDESIDYICNEFALSLKGISEPQDQSLAYFSRPTKGAALALIARLRLLQASPTFNGGDSAHRCFSGWKRKSDGADYINQKYDPNRWAVAAAAAKQVVDMNYYELYTVKADKQFPYPLDNVDESLRNKEFPEGVGGIDPYHSFADMFNGEGLPMVNREFIWAHAASGSVIEYTQHCFPVGGGLGGWGGLSVPQRVIDCFLMADGKLPANSSLYDADFENTTEKAQNLSTFVLKSGIPNMYANRSARFYASIGFPGRVWEMNSASADGSKINKQFWYDNSDGIAGKAGAQNNPNDVNITGYTSVKYVHPDDSWAPNTNGVMRTMKPYPIIRYAEVLLELCEAMNNIEGNPTVKTWNRSGELVDVSISRDAEFMAKYFNMIRYRVGLPGVEASTLNDKDAFEKVIRNERQVELFNEGYRYFDTRRWGTYLDEDANSSNWRGLDVGKDRDDTNSNGGFWNIVQIDEQNYRDRIAKPKMIFLPLNHYELLKLPKMDQNWGWER</sequence>
<evidence type="ECO:0000256" key="6">
    <source>
        <dbReference type="SAM" id="SignalP"/>
    </source>
</evidence>
<dbReference type="Pfam" id="PF07980">
    <property type="entry name" value="SusD_RagB"/>
    <property type="match status" value="1"/>
</dbReference>
<dbReference type="InterPro" id="IPR011990">
    <property type="entry name" value="TPR-like_helical_dom_sf"/>
</dbReference>
<keyword evidence="4" id="KW-0472">Membrane</keyword>
<dbReference type="InterPro" id="IPR033985">
    <property type="entry name" value="SusD-like_N"/>
</dbReference>
<dbReference type="AlphaFoldDB" id="A0A098YRJ4"/>
<feature type="domain" description="RagB/SusD" evidence="7">
    <location>
        <begin position="343"/>
        <end position="682"/>
    </location>
</feature>
<dbReference type="InterPro" id="IPR012944">
    <property type="entry name" value="SusD_RagB_dom"/>
</dbReference>
<keyword evidence="5" id="KW-0998">Cell outer membrane</keyword>
<proteinExistence type="inferred from homology"/>
<dbReference type="Gene3D" id="1.25.40.390">
    <property type="match status" value="1"/>
</dbReference>
<comment type="caution">
    <text evidence="9">The sequence shown here is derived from an EMBL/GenBank/DDBJ whole genome shotgun (WGS) entry which is preliminary data.</text>
</comment>
<gene>
    <name evidence="9" type="ORF">HMPREF9304_07805</name>
</gene>
<feature type="signal peptide" evidence="6">
    <location>
        <begin position="1"/>
        <end position="22"/>
    </location>
</feature>
<dbReference type="OrthoDB" id="724176at2"/>
<evidence type="ECO:0000256" key="3">
    <source>
        <dbReference type="ARBA" id="ARBA00022729"/>
    </source>
</evidence>
<dbReference type="RefSeq" id="WP_036927886.1">
    <property type="nucleotide sequence ID" value="NZ_JRPQ01000115.1"/>
</dbReference>
<comment type="similarity">
    <text evidence="2">Belongs to the SusD family.</text>
</comment>
<keyword evidence="3 6" id="KW-0732">Signal</keyword>
<name>A0A098YRJ4_9BACT</name>
<evidence type="ECO:0000259" key="8">
    <source>
        <dbReference type="Pfam" id="PF14322"/>
    </source>
</evidence>
<dbReference type="GO" id="GO:0009279">
    <property type="term" value="C:cell outer membrane"/>
    <property type="evidence" value="ECO:0007669"/>
    <property type="project" value="UniProtKB-SubCell"/>
</dbReference>
<comment type="subcellular location">
    <subcellularLocation>
        <location evidence="1">Cell outer membrane</location>
    </subcellularLocation>
</comment>
<dbReference type="SUPFAM" id="SSF48452">
    <property type="entry name" value="TPR-like"/>
    <property type="match status" value="1"/>
</dbReference>
<evidence type="ECO:0000256" key="4">
    <source>
        <dbReference type="ARBA" id="ARBA00023136"/>
    </source>
</evidence>
<accession>A0A098YRJ4</accession>
<feature type="chain" id="PRO_5001942702" evidence="6">
    <location>
        <begin position="23"/>
        <end position="684"/>
    </location>
</feature>
<feature type="domain" description="SusD-like N-terminal" evidence="8">
    <location>
        <begin position="24"/>
        <end position="233"/>
    </location>
</feature>
<dbReference type="Proteomes" id="UP000029723">
    <property type="component" value="Unassembled WGS sequence"/>
</dbReference>
<evidence type="ECO:0000259" key="7">
    <source>
        <dbReference type="Pfam" id="PF07980"/>
    </source>
</evidence>
<evidence type="ECO:0000256" key="2">
    <source>
        <dbReference type="ARBA" id="ARBA00006275"/>
    </source>
</evidence>
<evidence type="ECO:0000256" key="5">
    <source>
        <dbReference type="ARBA" id="ARBA00023237"/>
    </source>
</evidence>
<protein>
    <submittedName>
        <fullName evidence="9">Membrane protein</fullName>
    </submittedName>
</protein>
<evidence type="ECO:0000313" key="10">
    <source>
        <dbReference type="Proteomes" id="UP000029723"/>
    </source>
</evidence>
<organism evidence="9 10">
    <name type="scientific">Hoylesella timonensis S9-PR14</name>
    <dbReference type="NCBI Taxonomy" id="1401062"/>
    <lineage>
        <taxon>Bacteria</taxon>
        <taxon>Pseudomonadati</taxon>
        <taxon>Bacteroidota</taxon>
        <taxon>Bacteroidia</taxon>
        <taxon>Bacteroidales</taxon>
        <taxon>Prevotellaceae</taxon>
        <taxon>Hoylesella</taxon>
    </lineage>
</organism>
<dbReference type="Pfam" id="PF14322">
    <property type="entry name" value="SusD-like_3"/>
    <property type="match status" value="1"/>
</dbReference>
<evidence type="ECO:0000256" key="1">
    <source>
        <dbReference type="ARBA" id="ARBA00004442"/>
    </source>
</evidence>
<dbReference type="EMBL" id="JRPQ01000115">
    <property type="protein sequence ID" value="KGI21877.1"/>
    <property type="molecule type" value="Genomic_DNA"/>
</dbReference>
<dbReference type="PROSITE" id="PS51257">
    <property type="entry name" value="PROKAR_LIPOPROTEIN"/>
    <property type="match status" value="1"/>
</dbReference>